<accession>A0ABX5QJH1</accession>
<dbReference type="EMBL" id="CP035037">
    <property type="protein sequence ID" value="QAB19165.1"/>
    <property type="molecule type" value="Genomic_DNA"/>
</dbReference>
<organism evidence="3 4">
    <name type="scientific">Leucobacter muris</name>
    <dbReference type="NCBI Taxonomy" id="1935379"/>
    <lineage>
        <taxon>Bacteria</taxon>
        <taxon>Bacillati</taxon>
        <taxon>Actinomycetota</taxon>
        <taxon>Actinomycetes</taxon>
        <taxon>Micrococcales</taxon>
        <taxon>Microbacteriaceae</taxon>
        <taxon>Leucobacter</taxon>
    </lineage>
</organism>
<dbReference type="NCBIfam" id="TIGR00732">
    <property type="entry name" value="dprA"/>
    <property type="match status" value="1"/>
</dbReference>
<dbReference type="SUPFAM" id="SSF102405">
    <property type="entry name" value="MCP/YpsA-like"/>
    <property type="match status" value="1"/>
</dbReference>
<name>A0ABX5QJH1_9MICO</name>
<evidence type="ECO:0000313" key="4">
    <source>
        <dbReference type="Proteomes" id="UP000285768"/>
    </source>
</evidence>
<gene>
    <name evidence="3" type="primary">dprA</name>
    <name evidence="3" type="ORF">Leucomu_06350</name>
</gene>
<proteinExistence type="inferred from homology"/>
<dbReference type="PANTHER" id="PTHR43022">
    <property type="entry name" value="PROTEIN SMF"/>
    <property type="match status" value="1"/>
</dbReference>
<evidence type="ECO:0000256" key="1">
    <source>
        <dbReference type="ARBA" id="ARBA00006525"/>
    </source>
</evidence>
<dbReference type="Gene3D" id="3.40.50.450">
    <property type="match status" value="1"/>
</dbReference>
<dbReference type="InterPro" id="IPR003488">
    <property type="entry name" value="DprA"/>
</dbReference>
<dbReference type="PANTHER" id="PTHR43022:SF1">
    <property type="entry name" value="PROTEIN SMF"/>
    <property type="match status" value="1"/>
</dbReference>
<evidence type="ECO:0000259" key="2">
    <source>
        <dbReference type="Pfam" id="PF02481"/>
    </source>
</evidence>
<feature type="domain" description="Smf/DprA SLOG" evidence="2">
    <location>
        <begin position="141"/>
        <end position="346"/>
    </location>
</feature>
<evidence type="ECO:0000313" key="3">
    <source>
        <dbReference type="EMBL" id="QAB19165.1"/>
    </source>
</evidence>
<dbReference type="InterPro" id="IPR057666">
    <property type="entry name" value="DrpA_SLOG"/>
</dbReference>
<protein>
    <submittedName>
        <fullName evidence="3">DNA-protecting protein DprA</fullName>
    </submittedName>
</protein>
<keyword evidence="4" id="KW-1185">Reference proteome</keyword>
<reference evidence="3 4" key="1">
    <citation type="submission" date="2019-01" db="EMBL/GenBank/DDBJ databases">
        <title>Leucobacter muris sp. nov. isolated from the nose of a laboratory mouse.</title>
        <authorList>
            <person name="Benga L."/>
            <person name="Sproeer C."/>
            <person name="Schumann P."/>
            <person name="Verbarg S."/>
            <person name="Bunk B."/>
            <person name="Engelhardt E."/>
            <person name="Benten P.M."/>
            <person name="Sager M."/>
        </authorList>
    </citation>
    <scope>NUCLEOTIDE SEQUENCE [LARGE SCALE GENOMIC DNA]</scope>
    <source>
        <strain evidence="3 4">DSM 101948</strain>
    </source>
</reference>
<dbReference type="Pfam" id="PF02481">
    <property type="entry name" value="DNA_processg_A"/>
    <property type="match status" value="1"/>
</dbReference>
<dbReference type="Proteomes" id="UP000285768">
    <property type="component" value="Chromosome"/>
</dbReference>
<comment type="similarity">
    <text evidence="1">Belongs to the DprA/Smf family.</text>
</comment>
<sequence length="464" mass="46543">MLGVDDGVRERLALLAPETAGRGASGIDGSGIDALDASGGASQGAEPAEALFARVVWARLVEPGDAVAGYLVAALGAVAALGLLLTGATAESARDAVRAEGGVEPDSAELTRAFGRWRLRLDRAASLGDLDRGIESGMRLVSPGSAHWPSALDDLGGHVPLLIWARGELSALTAFSVAVVGARACTGYGAGVTAELTEALCTAGAAIVSGAAYGVDAVAHRTALAVGSPTIAVLAGGADRVYPSSHGPLLARIAESGVVCSEMVPGTAPTRWRFLQRNRTIAALSRATLVTEAGVRSGSLNTAGHAAELGRPLGAVPGPVTSAASAGCHRLIRDYDAALVTSGAEAREFAGLGGEPMLFELAEASDAATGDRAAGPVGLGASGVPGAPGVLGAPGTPRQPALHLRVLDALPLRGARGIVEIARLAGIDEREARGALAELELLGAATRRETPGAAGAQWALQRRE</sequence>